<feature type="compositionally biased region" description="Polar residues" evidence="2">
    <location>
        <begin position="58"/>
        <end position="67"/>
    </location>
</feature>
<dbReference type="Proteomes" id="UP000462865">
    <property type="component" value="Unassembled WGS sequence"/>
</dbReference>
<protein>
    <submittedName>
        <fullName evidence="5">DUF5067 domain-containing protein</fullName>
    </submittedName>
</protein>
<evidence type="ECO:0000313" key="6">
    <source>
        <dbReference type="Proteomes" id="UP000462865"/>
    </source>
</evidence>
<organism evidence="5 6">
    <name type="scientific">Gordonibacter urolithinfaciens</name>
    <dbReference type="NCBI Taxonomy" id="1335613"/>
    <lineage>
        <taxon>Bacteria</taxon>
        <taxon>Bacillati</taxon>
        <taxon>Actinomycetota</taxon>
        <taxon>Coriobacteriia</taxon>
        <taxon>Eggerthellales</taxon>
        <taxon>Eggerthellaceae</taxon>
        <taxon>Gordonibacter</taxon>
    </lineage>
</organism>
<dbReference type="InterPro" id="IPR031989">
    <property type="entry name" value="DUF5067"/>
</dbReference>
<dbReference type="PROSITE" id="PS51318">
    <property type="entry name" value="TAT"/>
    <property type="match status" value="1"/>
</dbReference>
<dbReference type="InterPro" id="IPR029050">
    <property type="entry name" value="Immunoprotect_excell_Ig-like"/>
</dbReference>
<keyword evidence="1 3" id="KW-0732">Signal</keyword>
<gene>
    <name evidence="5" type="ORF">GKG38_03270</name>
</gene>
<proteinExistence type="predicted"/>
<name>A0A7K0I7P2_9ACTN</name>
<feature type="signal peptide" evidence="3">
    <location>
        <begin position="1"/>
        <end position="27"/>
    </location>
</feature>
<dbReference type="PROSITE" id="PS51257">
    <property type="entry name" value="PROKAR_LIPOPROTEIN"/>
    <property type="match status" value="1"/>
</dbReference>
<comment type="caution">
    <text evidence="5">The sequence shown here is derived from an EMBL/GenBank/DDBJ whole genome shotgun (WGS) entry which is preliminary data.</text>
</comment>
<dbReference type="AlphaFoldDB" id="A0A7K0I7P2"/>
<sequence>MTGKNVYTMTAMTRRAFVGLAVMAAQAGLAGCVRNGAPDAGSSDGGAGKSGDAGTSSPFAPQQSAQASVDGISIDRVTIEEGTGPDGKPFRYIRVAYTFENVTDSDAVAPYTDINAYQDGIKLDRSYKVQDQRAQKQIEPGGKLKSFTAFAPDSETVPVTVKVMAPGEKEPRSERCYCIVNPGLQ</sequence>
<evidence type="ECO:0000256" key="2">
    <source>
        <dbReference type="SAM" id="MobiDB-lite"/>
    </source>
</evidence>
<dbReference type="EMBL" id="WKZA01000008">
    <property type="protein sequence ID" value="MSA94093.1"/>
    <property type="molecule type" value="Genomic_DNA"/>
</dbReference>
<feature type="chain" id="PRO_5039590031" evidence="3">
    <location>
        <begin position="28"/>
        <end position="185"/>
    </location>
</feature>
<accession>A0A7K0I7P2</accession>
<evidence type="ECO:0000313" key="5">
    <source>
        <dbReference type="EMBL" id="MSA94093.1"/>
    </source>
</evidence>
<evidence type="ECO:0000259" key="4">
    <source>
        <dbReference type="Pfam" id="PF16729"/>
    </source>
</evidence>
<dbReference type="Pfam" id="PF16729">
    <property type="entry name" value="DUF5067"/>
    <property type="match status" value="1"/>
</dbReference>
<reference evidence="5 6" key="1">
    <citation type="journal article" date="2019" name="Nat. Med.">
        <title>A library of human gut bacterial isolates paired with longitudinal multiomics data enables mechanistic microbiome research.</title>
        <authorList>
            <person name="Poyet M."/>
            <person name="Groussin M."/>
            <person name="Gibbons S.M."/>
            <person name="Avila-Pacheco J."/>
            <person name="Jiang X."/>
            <person name="Kearney S.M."/>
            <person name="Perrotta A.R."/>
            <person name="Berdy B."/>
            <person name="Zhao S."/>
            <person name="Lieberman T.D."/>
            <person name="Swanson P.K."/>
            <person name="Smith M."/>
            <person name="Roesemann S."/>
            <person name="Alexander J.E."/>
            <person name="Rich S.A."/>
            <person name="Livny J."/>
            <person name="Vlamakis H."/>
            <person name="Clish C."/>
            <person name="Bullock K."/>
            <person name="Deik A."/>
            <person name="Scott J."/>
            <person name="Pierce K.A."/>
            <person name="Xavier R.J."/>
            <person name="Alm E.J."/>
        </authorList>
    </citation>
    <scope>NUCLEOTIDE SEQUENCE [LARGE SCALE GENOMIC DNA]</scope>
    <source>
        <strain evidence="5 6">BIOML-A1</strain>
    </source>
</reference>
<feature type="region of interest" description="Disordered" evidence="2">
    <location>
        <begin position="38"/>
        <end position="72"/>
    </location>
</feature>
<evidence type="ECO:0000256" key="3">
    <source>
        <dbReference type="SAM" id="SignalP"/>
    </source>
</evidence>
<evidence type="ECO:0000256" key="1">
    <source>
        <dbReference type="ARBA" id="ARBA00022729"/>
    </source>
</evidence>
<dbReference type="RefSeq" id="WP_015760188.1">
    <property type="nucleotide sequence ID" value="NZ_DBFAKL010000111.1"/>
</dbReference>
<dbReference type="InterPro" id="IPR006311">
    <property type="entry name" value="TAT_signal"/>
</dbReference>
<dbReference type="Gene3D" id="2.60.40.1240">
    <property type="match status" value="1"/>
</dbReference>
<feature type="domain" description="DUF5067" evidence="4">
    <location>
        <begin position="72"/>
        <end position="164"/>
    </location>
</feature>